<accession>A0ABQ4Q772</accession>
<comment type="similarity">
    <text evidence="1">Belongs to the transferase hexapeptide repeat family.</text>
</comment>
<evidence type="ECO:0008006" key="7">
    <source>
        <dbReference type="Google" id="ProtNLM"/>
    </source>
</evidence>
<evidence type="ECO:0000256" key="3">
    <source>
        <dbReference type="ARBA" id="ARBA00022737"/>
    </source>
</evidence>
<sequence length="155" mass="17060">MRLSHLSWLRNALVAAARVIYRRVFGMDLHPTCQFSLSARFDKTNPRGVHVGAWSYVAFDAAILTHDLTRGVRLHTRIGSCCFIGARSIILPGVQIGDHVIVGAGSVVLRDVPPRCMVAGNPARVIRENIETGRFGRLAGADEVQRRHTAEHALD</sequence>
<protein>
    <recommendedName>
        <fullName evidence="7">Transferase family hexapeptide repeat protein</fullName>
    </recommendedName>
</protein>
<dbReference type="PROSITE" id="PS00101">
    <property type="entry name" value="HEXAPEP_TRANSFERASES"/>
    <property type="match status" value="1"/>
</dbReference>
<dbReference type="EMBL" id="BPMK01000012">
    <property type="protein sequence ID" value="GIZ52851.1"/>
    <property type="molecule type" value="Genomic_DNA"/>
</dbReference>
<evidence type="ECO:0000256" key="4">
    <source>
        <dbReference type="ARBA" id="ARBA00023315"/>
    </source>
</evidence>
<keyword evidence="3" id="KW-0677">Repeat</keyword>
<evidence type="ECO:0000256" key="1">
    <source>
        <dbReference type="ARBA" id="ARBA00007274"/>
    </source>
</evidence>
<dbReference type="CDD" id="cd04647">
    <property type="entry name" value="LbH_MAT_like"/>
    <property type="match status" value="1"/>
</dbReference>
<dbReference type="SUPFAM" id="SSF51161">
    <property type="entry name" value="Trimeric LpxA-like enzymes"/>
    <property type="match status" value="1"/>
</dbReference>
<dbReference type="Gene3D" id="2.160.10.10">
    <property type="entry name" value="Hexapeptide repeat proteins"/>
    <property type="match status" value="1"/>
</dbReference>
<keyword evidence="6" id="KW-1185">Reference proteome</keyword>
<proteinExistence type="inferred from homology"/>
<dbReference type="InterPro" id="IPR011004">
    <property type="entry name" value="Trimer_LpxA-like_sf"/>
</dbReference>
<dbReference type="Proteomes" id="UP000887222">
    <property type="component" value="Unassembled WGS sequence"/>
</dbReference>
<reference evidence="5 6" key="1">
    <citation type="journal article" date="2022" name="Int. J. Syst. Evol. Microbiol.">
        <title>Noviherbaspirillum aridicola sp. nov., isolated from an arid soil in Pakistan.</title>
        <authorList>
            <person name="Khan I.U."/>
            <person name="Saqib M."/>
            <person name="Amin A."/>
            <person name="Hussain F."/>
            <person name="Li L."/>
            <person name="Liu Y.H."/>
            <person name="Fang B.Z."/>
            <person name="Ahmed I."/>
            <person name="Li W.J."/>
        </authorList>
    </citation>
    <scope>NUCLEOTIDE SEQUENCE [LARGE SCALE GENOMIC DNA]</scope>
    <source>
        <strain evidence="5 6">NCCP-691</strain>
    </source>
</reference>
<dbReference type="Pfam" id="PF00132">
    <property type="entry name" value="Hexapep"/>
    <property type="match status" value="1"/>
</dbReference>
<comment type="caution">
    <text evidence="5">The sequence shown here is derived from an EMBL/GenBank/DDBJ whole genome shotgun (WGS) entry which is preliminary data.</text>
</comment>
<dbReference type="InterPro" id="IPR050179">
    <property type="entry name" value="Trans_hexapeptide_repeat"/>
</dbReference>
<dbReference type="PANTHER" id="PTHR43300:SF11">
    <property type="entry name" value="ACETYLTRANSFERASE RV3034C-RELATED"/>
    <property type="match status" value="1"/>
</dbReference>
<dbReference type="InterPro" id="IPR001451">
    <property type="entry name" value="Hexapep"/>
</dbReference>
<evidence type="ECO:0000313" key="6">
    <source>
        <dbReference type="Proteomes" id="UP000887222"/>
    </source>
</evidence>
<evidence type="ECO:0000313" key="5">
    <source>
        <dbReference type="EMBL" id="GIZ52851.1"/>
    </source>
</evidence>
<keyword evidence="2" id="KW-0808">Transferase</keyword>
<name>A0ABQ4Q772_9BURK</name>
<gene>
    <name evidence="5" type="ORF">NCCP691_28650</name>
</gene>
<organism evidence="5 6">
    <name type="scientific">Noviherbaspirillum aridicola</name>
    <dbReference type="NCBI Taxonomy" id="2849687"/>
    <lineage>
        <taxon>Bacteria</taxon>
        <taxon>Pseudomonadati</taxon>
        <taxon>Pseudomonadota</taxon>
        <taxon>Betaproteobacteria</taxon>
        <taxon>Burkholderiales</taxon>
        <taxon>Oxalobacteraceae</taxon>
        <taxon>Noviherbaspirillum</taxon>
    </lineage>
</organism>
<dbReference type="PANTHER" id="PTHR43300">
    <property type="entry name" value="ACETYLTRANSFERASE"/>
    <property type="match status" value="1"/>
</dbReference>
<dbReference type="InterPro" id="IPR018357">
    <property type="entry name" value="Hexapep_transf_CS"/>
</dbReference>
<dbReference type="RefSeq" id="WP_220809269.1">
    <property type="nucleotide sequence ID" value="NZ_BPMK01000012.1"/>
</dbReference>
<evidence type="ECO:0000256" key="2">
    <source>
        <dbReference type="ARBA" id="ARBA00022679"/>
    </source>
</evidence>
<keyword evidence="4" id="KW-0012">Acyltransferase</keyword>